<reference evidence="2" key="1">
    <citation type="journal article" date="2021" name="BMC Genomics">
        <title>Chromosome-level genome assembly and manually-curated proteome of model necrotroph Parastagonospora nodorum Sn15 reveals a genome-wide trove of candidate effector homologs, and redundancy of virulence-related functions within an accessory chromosome.</title>
        <authorList>
            <person name="Bertazzoni S."/>
            <person name="Jones D.A.B."/>
            <person name="Phan H.T."/>
            <person name="Tan K.-C."/>
            <person name="Hane J.K."/>
        </authorList>
    </citation>
    <scope>NUCLEOTIDE SEQUENCE [LARGE SCALE GENOMIC DNA]</scope>
    <source>
        <strain evidence="2">SN15 / ATCC MYA-4574 / FGSC 10173)</strain>
    </source>
</reference>
<evidence type="ECO:0000313" key="2">
    <source>
        <dbReference type="Proteomes" id="UP000663193"/>
    </source>
</evidence>
<keyword evidence="2" id="KW-1185">Reference proteome</keyword>
<proteinExistence type="predicted"/>
<gene>
    <name evidence="1" type="ORF">JI435_423500</name>
</gene>
<accession>A0A7U2NQD6</accession>
<dbReference type="Proteomes" id="UP000663193">
    <property type="component" value="Chromosome 21"/>
</dbReference>
<dbReference type="AlphaFoldDB" id="A0A7U2NQD6"/>
<sequence>MVSAIGEAIVGVSIYSIYMGIVNYLTDAYENYAASALSAASLGRKTFVAFLPSASYSLFQALEFGWAGSLLGFVWH</sequence>
<dbReference type="VEuPathDB" id="FungiDB:JI435_423500"/>
<organism evidence="1 2">
    <name type="scientific">Phaeosphaeria nodorum (strain SN15 / ATCC MYA-4574 / FGSC 10173)</name>
    <name type="common">Glume blotch fungus</name>
    <name type="synonym">Parastagonospora nodorum</name>
    <dbReference type="NCBI Taxonomy" id="321614"/>
    <lineage>
        <taxon>Eukaryota</taxon>
        <taxon>Fungi</taxon>
        <taxon>Dikarya</taxon>
        <taxon>Ascomycota</taxon>
        <taxon>Pezizomycotina</taxon>
        <taxon>Dothideomycetes</taxon>
        <taxon>Pleosporomycetidae</taxon>
        <taxon>Pleosporales</taxon>
        <taxon>Pleosporineae</taxon>
        <taxon>Phaeosphaeriaceae</taxon>
        <taxon>Parastagonospora</taxon>
    </lineage>
</organism>
<protein>
    <submittedName>
        <fullName evidence="1">Uncharacterized protein</fullName>
    </submittedName>
</protein>
<name>A0A7U2NQD6_PHANO</name>
<evidence type="ECO:0000313" key="1">
    <source>
        <dbReference type="EMBL" id="QRD06617.1"/>
    </source>
</evidence>
<dbReference type="OrthoDB" id="4426556at2759"/>
<dbReference type="EMBL" id="CP069043">
    <property type="protein sequence ID" value="QRD06617.1"/>
    <property type="molecule type" value="Genomic_DNA"/>
</dbReference>